<sequence length="716" mass="79854">MSSPDVNPLHRVINPIPKGSPQGVAVPQSQKPGYTPIYRSARFPDRLLKTWHPEVTTPHDVVNNAINLNRHKPCFGRRSFDAKSGKWGPYVYESYDDLDVQRQQLGSGFTHILNSHGLPTMQANIGVFAETRAEWLLTDITCWAYSMVLVSLYDALGADTSEYILNLTESPILVASMHNIPSILRLGKSKIPHLKAIVVMEDIYSEDDLVKSKGVYDPKTLSKPALLKDWVNSSGFELYTFKQVMDLGAKKLVPMVPPKPEQLMTINFTSGTTGVPKGAMLTHENILAAVAGTFIMDNVSNEPIYHLSYLPLAHIYERLSSLNALSYGGAIGFFHGNIAELLDDIVALRPTTFPSVPRLLRRFEAAVRASTTDSPGFAGKVTRKAYEAKLARYREDGSITHPFWDRLWTNKVKAKLGFDRCKVIISGSAPISPDTLDYLRLALGITVREGFGMTETAAVACVAEPYDRDPGILGGPCPNLEVRLRDVPELNYYSSDKPFARGELMMRGYNVISGYYKEPKKTAEAFDEDGFFASGDIASIDNLGRIHIIDRVKNFYKLAQGEYVAPEFIESSLLSKCPLLQQIYIHGDSDKHFLVAVIGIEPVAFSRHISDILIKKNKISSPIDPNDLNKLKEICKIRDVRISLLRTLDSISTQLKLQPYERIRNAILTVDPFNAENDTLTPSLKLKRREAANLFKPEIDQLYVEGPLLSAEKAKI</sequence>
<dbReference type="Proteomes" id="UP000095023">
    <property type="component" value="Unassembled WGS sequence"/>
</dbReference>
<protein>
    <recommendedName>
        <fullName evidence="4">AMP-dependent synthetase/ligase domain-containing protein</fullName>
    </recommendedName>
</protein>
<dbReference type="GO" id="GO:0005524">
    <property type="term" value="F:ATP binding"/>
    <property type="evidence" value="ECO:0007669"/>
    <property type="project" value="UniProtKB-KW"/>
</dbReference>
<dbReference type="EMBL" id="KV453842">
    <property type="protein sequence ID" value="ODV91154.1"/>
    <property type="molecule type" value="Genomic_DNA"/>
</dbReference>
<organism evidence="5 6">
    <name type="scientific">Tortispora caseinolytica NRRL Y-17796</name>
    <dbReference type="NCBI Taxonomy" id="767744"/>
    <lineage>
        <taxon>Eukaryota</taxon>
        <taxon>Fungi</taxon>
        <taxon>Dikarya</taxon>
        <taxon>Ascomycota</taxon>
        <taxon>Saccharomycotina</taxon>
        <taxon>Trigonopsidomycetes</taxon>
        <taxon>Trigonopsidales</taxon>
        <taxon>Trigonopsidaceae</taxon>
        <taxon>Tortispora</taxon>
    </lineage>
</organism>
<evidence type="ECO:0000256" key="1">
    <source>
        <dbReference type="ARBA" id="ARBA00022741"/>
    </source>
</evidence>
<dbReference type="PROSITE" id="PS00455">
    <property type="entry name" value="AMP_BINDING"/>
    <property type="match status" value="1"/>
</dbReference>
<dbReference type="GO" id="GO:0006635">
    <property type="term" value="P:fatty acid beta-oxidation"/>
    <property type="evidence" value="ECO:0007669"/>
    <property type="project" value="EnsemblFungi"/>
</dbReference>
<keyword evidence="6" id="KW-1185">Reference proteome</keyword>
<reference evidence="6" key="1">
    <citation type="submission" date="2016-02" db="EMBL/GenBank/DDBJ databases">
        <title>Comparative genomics of biotechnologically important yeasts.</title>
        <authorList>
            <consortium name="DOE Joint Genome Institute"/>
            <person name="Riley R."/>
            <person name="Haridas S."/>
            <person name="Wolfe K.H."/>
            <person name="Lopes M.R."/>
            <person name="Hittinger C.T."/>
            <person name="Goker M."/>
            <person name="Salamov A."/>
            <person name="Wisecaver J."/>
            <person name="Long T.M."/>
            <person name="Aerts A.L."/>
            <person name="Barry K."/>
            <person name="Choi C."/>
            <person name="Clum A."/>
            <person name="Coughlan A.Y."/>
            <person name="Deshpande S."/>
            <person name="Douglass A.P."/>
            <person name="Hanson S.J."/>
            <person name="Klenk H.-P."/>
            <person name="Labutti K."/>
            <person name="Lapidus A."/>
            <person name="Lindquist E."/>
            <person name="Lipzen A."/>
            <person name="Meier-Kolthoff J.P."/>
            <person name="Ohm R.A."/>
            <person name="Otillar R.P."/>
            <person name="Pangilinan J."/>
            <person name="Peng Y."/>
            <person name="Rokas A."/>
            <person name="Rosa C.A."/>
            <person name="Scheuner C."/>
            <person name="Sibirny A.A."/>
            <person name="Slot J.C."/>
            <person name="Stielow J.B."/>
            <person name="Sun H."/>
            <person name="Kurtzman C.P."/>
            <person name="Blackwell M."/>
            <person name="Jeffries T.W."/>
            <person name="Grigoriev I.V."/>
        </authorList>
    </citation>
    <scope>NUCLEOTIDE SEQUENCE [LARGE SCALE GENOMIC DNA]</scope>
    <source>
        <strain evidence="6">NRRL Y-17796</strain>
    </source>
</reference>
<dbReference type="GO" id="GO:0042760">
    <property type="term" value="P:very long-chain fatty acid catabolic process"/>
    <property type="evidence" value="ECO:0007669"/>
    <property type="project" value="EnsemblFungi"/>
</dbReference>
<dbReference type="InterPro" id="IPR042099">
    <property type="entry name" value="ANL_N_sf"/>
</dbReference>
<gene>
    <name evidence="5" type="ORF">CANCADRAFT_31892</name>
</gene>
<evidence type="ECO:0000259" key="4">
    <source>
        <dbReference type="Pfam" id="PF00501"/>
    </source>
</evidence>
<dbReference type="PANTHER" id="PTHR43272:SF33">
    <property type="entry name" value="AMP-BINDING DOMAIN-CONTAINING PROTEIN-RELATED"/>
    <property type="match status" value="1"/>
</dbReference>
<dbReference type="GO" id="GO:0016020">
    <property type="term" value="C:membrane"/>
    <property type="evidence" value="ECO:0007669"/>
    <property type="project" value="TreeGrafter"/>
</dbReference>
<proteinExistence type="predicted"/>
<dbReference type="GO" id="GO:0015910">
    <property type="term" value="P:long-chain fatty acid import into peroxisome"/>
    <property type="evidence" value="ECO:0007669"/>
    <property type="project" value="EnsemblFungi"/>
</dbReference>
<dbReference type="GO" id="GO:0031957">
    <property type="term" value="F:very long-chain fatty acid-CoA ligase activity"/>
    <property type="evidence" value="ECO:0007669"/>
    <property type="project" value="EnsemblFungi"/>
</dbReference>
<keyword evidence="1" id="KW-0547">Nucleotide-binding</keyword>
<evidence type="ECO:0000313" key="6">
    <source>
        <dbReference type="Proteomes" id="UP000095023"/>
    </source>
</evidence>
<dbReference type="Pfam" id="PF00501">
    <property type="entry name" value="AMP-binding"/>
    <property type="match status" value="1"/>
</dbReference>
<dbReference type="Gene3D" id="3.40.50.12780">
    <property type="entry name" value="N-terminal domain of ligase-like"/>
    <property type="match status" value="1"/>
</dbReference>
<dbReference type="OrthoDB" id="1700726at2759"/>
<dbReference type="GO" id="GO:0005777">
    <property type="term" value="C:peroxisome"/>
    <property type="evidence" value="ECO:0007669"/>
    <property type="project" value="EnsemblFungi"/>
</dbReference>
<dbReference type="GO" id="GO:0015916">
    <property type="term" value="P:fatty-acyl-CoA transport"/>
    <property type="evidence" value="ECO:0007669"/>
    <property type="project" value="EnsemblFungi"/>
</dbReference>
<feature type="region of interest" description="Disordered" evidence="3">
    <location>
        <begin position="1"/>
        <end position="31"/>
    </location>
</feature>
<name>A0A1E4THB6_9ASCO</name>
<accession>A0A1E4THB6</accession>
<dbReference type="SUPFAM" id="SSF56801">
    <property type="entry name" value="Acetyl-CoA synthetase-like"/>
    <property type="match status" value="1"/>
</dbReference>
<dbReference type="PANTHER" id="PTHR43272">
    <property type="entry name" value="LONG-CHAIN-FATTY-ACID--COA LIGASE"/>
    <property type="match status" value="1"/>
</dbReference>
<dbReference type="InterPro" id="IPR020845">
    <property type="entry name" value="AMP-binding_CS"/>
</dbReference>
<evidence type="ECO:0000256" key="3">
    <source>
        <dbReference type="SAM" id="MobiDB-lite"/>
    </source>
</evidence>
<dbReference type="InterPro" id="IPR000873">
    <property type="entry name" value="AMP-dep_synth/lig_dom"/>
</dbReference>
<dbReference type="GO" id="GO:0031956">
    <property type="term" value="F:medium-chain fatty acid-CoA ligase activity"/>
    <property type="evidence" value="ECO:0007669"/>
    <property type="project" value="EnsemblFungi"/>
</dbReference>
<evidence type="ECO:0000313" key="5">
    <source>
        <dbReference type="EMBL" id="ODV91154.1"/>
    </source>
</evidence>
<dbReference type="GO" id="GO:0004467">
    <property type="term" value="F:long-chain fatty acid-CoA ligase activity"/>
    <property type="evidence" value="ECO:0007669"/>
    <property type="project" value="EnsemblFungi"/>
</dbReference>
<keyword evidence="2" id="KW-0067">ATP-binding</keyword>
<dbReference type="GO" id="GO:0005783">
    <property type="term" value="C:endoplasmic reticulum"/>
    <property type="evidence" value="ECO:0007669"/>
    <property type="project" value="TreeGrafter"/>
</dbReference>
<dbReference type="AlphaFoldDB" id="A0A1E4THB6"/>
<evidence type="ECO:0000256" key="2">
    <source>
        <dbReference type="ARBA" id="ARBA00022840"/>
    </source>
</evidence>
<feature type="domain" description="AMP-dependent synthetase/ligase" evidence="4">
    <location>
        <begin position="90"/>
        <end position="516"/>
    </location>
</feature>